<keyword evidence="2" id="KW-1003">Cell membrane</keyword>
<feature type="transmembrane region" description="Helical" evidence="6">
    <location>
        <begin position="161"/>
        <end position="183"/>
    </location>
</feature>
<feature type="transmembrane region" description="Helical" evidence="6">
    <location>
        <begin position="49"/>
        <end position="72"/>
    </location>
</feature>
<dbReference type="SUPFAM" id="SSF81321">
    <property type="entry name" value="Family A G protein-coupled receptor-like"/>
    <property type="match status" value="2"/>
</dbReference>
<dbReference type="SMART" id="SM01381">
    <property type="entry name" value="7TM_GPCR_Srsx"/>
    <property type="match status" value="1"/>
</dbReference>
<evidence type="ECO:0000256" key="3">
    <source>
        <dbReference type="ARBA" id="ARBA00022692"/>
    </source>
</evidence>
<feature type="transmembrane region" description="Helical" evidence="6">
    <location>
        <begin position="255"/>
        <end position="273"/>
    </location>
</feature>
<feature type="transmembrane region" description="Helical" evidence="6">
    <location>
        <begin position="316"/>
        <end position="339"/>
    </location>
</feature>
<name>A0ABN8RFE0_9CNID</name>
<evidence type="ECO:0000256" key="2">
    <source>
        <dbReference type="ARBA" id="ARBA00022475"/>
    </source>
</evidence>
<accession>A0ABN8RFE0</accession>
<dbReference type="Gene3D" id="1.20.1070.10">
    <property type="entry name" value="Rhodopsin 7-helix transmembrane proteins"/>
    <property type="match status" value="2"/>
</dbReference>
<evidence type="ECO:0000256" key="4">
    <source>
        <dbReference type="ARBA" id="ARBA00022989"/>
    </source>
</evidence>
<reference evidence="8 9" key="1">
    <citation type="submission" date="2022-05" db="EMBL/GenBank/DDBJ databases">
        <authorList>
            <consortium name="Genoscope - CEA"/>
            <person name="William W."/>
        </authorList>
    </citation>
    <scope>NUCLEOTIDE SEQUENCE [LARGE SCALE GENOMIC DNA]</scope>
</reference>
<dbReference type="PROSITE" id="PS50262">
    <property type="entry name" value="G_PROTEIN_RECEP_F1_2"/>
    <property type="match status" value="2"/>
</dbReference>
<keyword evidence="4 6" id="KW-1133">Transmembrane helix</keyword>
<dbReference type="PRINTS" id="PR00237">
    <property type="entry name" value="GPCRRHODOPSN"/>
</dbReference>
<feature type="transmembrane region" description="Helical" evidence="6">
    <location>
        <begin position="12"/>
        <end position="37"/>
    </location>
</feature>
<feature type="transmembrane region" description="Helical" evidence="6">
    <location>
        <begin position="437"/>
        <end position="457"/>
    </location>
</feature>
<gene>
    <name evidence="8" type="ORF">PLOB_00018600</name>
</gene>
<feature type="transmembrane region" description="Helical" evidence="6">
    <location>
        <begin position="220"/>
        <end position="243"/>
    </location>
</feature>
<feature type="transmembrane region" description="Helical" evidence="6">
    <location>
        <begin position="92"/>
        <end position="114"/>
    </location>
</feature>
<comment type="caution">
    <text evidence="8">The sequence shown here is derived from an EMBL/GenBank/DDBJ whole genome shotgun (WGS) entry which is preliminary data.</text>
</comment>
<feature type="domain" description="G-protein coupled receptors family 1 profile" evidence="7">
    <location>
        <begin position="32"/>
        <end position="271"/>
    </location>
</feature>
<feature type="transmembrane region" description="Helical" evidence="6">
    <location>
        <begin position="285"/>
        <end position="304"/>
    </location>
</feature>
<sequence length="593" mass="67087">LATNLEKTSGTSIANILTSILNSIFSSITCVGNYIVLRAIFKAADLHSPSFVLLSCLAIADLFVGLICQPFFVAYKVAEHMENFGAYCTLRMFQSISSWITSGVSLLTLAAVSVDRLLALTLHLRYNLVVTVPRVLKTVLALWILSITIVMLRFWVSTGWLFFPVVLLLLTFLVTTLCTSKIFRIVQRHQRQIHDHVLVSRVPTNLTNVLKFKRLAVTVLYVYGLFLIFYAPFCVTMIVQTFTGYTLSVKIAYDYAATAVFINSALNPLVYCWRIREIQRAVKNTFQVLQVMNTTVTTQCFFLATNLEKTSGTSIANILTSILNSIFSLITCVGNYIVLRAIFKAADLHSPSFVLLSCLAIADFFVGLICQPFFVAYKVAEHMENFGAYCTLRMFQSISSWITSGVSLLTLAAVSVDRLLALTLHLRYNLVVTVPRVLKTVLALWILSITIVMLRFWVSTGWLFFPVVLLLLTFLVTTLCTSKIFRIVQRHQRQIHDHVLVNRVPTNLRNVLKFKRLAVTVLYVYGLFLIFYAPFCLTMIVETFIGYTLSVKIAYDYAATAVFINSALNPLVYCWRIREIQRAVKNVVRKEPR</sequence>
<feature type="non-terminal residue" evidence="8">
    <location>
        <position position="593"/>
    </location>
</feature>
<feature type="transmembrane region" description="Helical" evidence="6">
    <location>
        <begin position="517"/>
        <end position="541"/>
    </location>
</feature>
<feature type="transmembrane region" description="Helical" evidence="6">
    <location>
        <begin position="463"/>
        <end position="485"/>
    </location>
</feature>
<dbReference type="Pfam" id="PF00001">
    <property type="entry name" value="7tm_1"/>
    <property type="match status" value="4"/>
</dbReference>
<organism evidence="8 9">
    <name type="scientific">Porites lobata</name>
    <dbReference type="NCBI Taxonomy" id="104759"/>
    <lineage>
        <taxon>Eukaryota</taxon>
        <taxon>Metazoa</taxon>
        <taxon>Cnidaria</taxon>
        <taxon>Anthozoa</taxon>
        <taxon>Hexacorallia</taxon>
        <taxon>Scleractinia</taxon>
        <taxon>Fungiina</taxon>
        <taxon>Poritidae</taxon>
        <taxon>Porites</taxon>
    </lineage>
</organism>
<evidence type="ECO:0000313" key="8">
    <source>
        <dbReference type="EMBL" id="CAH3176943.1"/>
    </source>
</evidence>
<comment type="subcellular location">
    <subcellularLocation>
        <location evidence="1">Cell membrane</location>
        <topology evidence="1">Multi-pass membrane protein</topology>
    </subcellularLocation>
</comment>
<dbReference type="InterPro" id="IPR000276">
    <property type="entry name" value="GPCR_Rhodpsn"/>
</dbReference>
<proteinExistence type="predicted"/>
<feature type="non-terminal residue" evidence="8">
    <location>
        <position position="1"/>
    </location>
</feature>
<evidence type="ECO:0000259" key="7">
    <source>
        <dbReference type="PROSITE" id="PS50262"/>
    </source>
</evidence>
<evidence type="ECO:0000313" key="9">
    <source>
        <dbReference type="Proteomes" id="UP001159405"/>
    </source>
</evidence>
<feature type="transmembrane region" description="Helical" evidence="6">
    <location>
        <begin position="135"/>
        <end position="155"/>
    </location>
</feature>
<protein>
    <recommendedName>
        <fullName evidence="7">G-protein coupled receptors family 1 profile domain-containing protein</fullName>
    </recommendedName>
</protein>
<keyword evidence="9" id="KW-1185">Reference proteome</keyword>
<keyword evidence="3 6" id="KW-0812">Transmembrane</keyword>
<feature type="transmembrane region" description="Helical" evidence="6">
    <location>
        <begin position="351"/>
        <end position="374"/>
    </location>
</feature>
<dbReference type="PANTHER" id="PTHR22750">
    <property type="entry name" value="G-PROTEIN COUPLED RECEPTOR"/>
    <property type="match status" value="1"/>
</dbReference>
<dbReference type="EMBL" id="CALNXK010000219">
    <property type="protein sequence ID" value="CAH3176943.1"/>
    <property type="molecule type" value="Genomic_DNA"/>
</dbReference>
<dbReference type="InterPro" id="IPR017452">
    <property type="entry name" value="GPCR_Rhodpsn_7TM"/>
</dbReference>
<feature type="transmembrane region" description="Helical" evidence="6">
    <location>
        <begin position="394"/>
        <end position="416"/>
    </location>
</feature>
<feature type="domain" description="G-protein coupled receptors family 1 profile" evidence="7">
    <location>
        <begin position="334"/>
        <end position="573"/>
    </location>
</feature>
<evidence type="ECO:0000256" key="6">
    <source>
        <dbReference type="SAM" id="Phobius"/>
    </source>
</evidence>
<dbReference type="Proteomes" id="UP001159405">
    <property type="component" value="Unassembled WGS sequence"/>
</dbReference>
<evidence type="ECO:0000256" key="5">
    <source>
        <dbReference type="ARBA" id="ARBA00023136"/>
    </source>
</evidence>
<feature type="transmembrane region" description="Helical" evidence="6">
    <location>
        <begin position="553"/>
        <end position="575"/>
    </location>
</feature>
<keyword evidence="5 6" id="KW-0472">Membrane</keyword>
<evidence type="ECO:0000256" key="1">
    <source>
        <dbReference type="ARBA" id="ARBA00004651"/>
    </source>
</evidence>